<dbReference type="RefSeq" id="WP_004080379.1">
    <property type="nucleotide sequence ID" value="NZ_VIRB01000136.1"/>
</dbReference>
<dbReference type="SUPFAM" id="SSF52540">
    <property type="entry name" value="P-loop containing nucleoside triphosphate hydrolases"/>
    <property type="match status" value="1"/>
</dbReference>
<dbReference type="InterPro" id="IPR018631">
    <property type="entry name" value="AAA-ATPase-like_dom"/>
</dbReference>
<dbReference type="OrthoDB" id="1650748at2"/>
<organism evidence="2 3">
    <name type="scientific">Schaedlerella arabinosiphila</name>
    <dbReference type="NCBI Taxonomy" id="2044587"/>
    <lineage>
        <taxon>Bacteria</taxon>
        <taxon>Bacillati</taxon>
        <taxon>Bacillota</taxon>
        <taxon>Clostridia</taxon>
        <taxon>Lachnospirales</taxon>
        <taxon>Lachnospiraceae</taxon>
        <taxon>Schaedlerella</taxon>
    </lineage>
</organism>
<dbReference type="PANTHER" id="PTHR34825:SF1">
    <property type="entry name" value="AAA-ATPASE-LIKE DOMAIN-CONTAINING PROTEIN"/>
    <property type="match status" value="1"/>
</dbReference>
<dbReference type="InterPro" id="IPR027417">
    <property type="entry name" value="P-loop_NTPase"/>
</dbReference>
<feature type="domain" description="AAA-ATPase-like" evidence="1">
    <location>
        <begin position="18"/>
        <end position="215"/>
    </location>
</feature>
<dbReference type="Proteomes" id="UP000474104">
    <property type="component" value="Unassembled WGS sequence"/>
</dbReference>
<name>A0A9X5H8M7_9FIRM</name>
<reference evidence="2 3" key="1">
    <citation type="submission" date="2019-07" db="EMBL/GenBank/DDBJ databases">
        <title>Draft genome sequences of 15 bacterial species constituting the stable defined intestinal microbiota of the GM15 gnotobiotic mouse model.</title>
        <authorList>
            <person name="Elie C."/>
            <person name="Mathieu A."/>
            <person name="Saliou A."/>
            <person name="Darnaud M."/>
            <person name="Leulier F."/>
            <person name="Tamellini A."/>
        </authorList>
    </citation>
    <scope>NUCLEOTIDE SEQUENCE [LARGE SCALE GENOMIC DNA]</scope>
    <source>
        <strain evidence="3">ASF 502</strain>
    </source>
</reference>
<dbReference type="Pfam" id="PF08011">
    <property type="entry name" value="PDDEXK_9"/>
    <property type="match status" value="1"/>
</dbReference>
<gene>
    <name evidence="2" type="ORF">FMM80_22535</name>
</gene>
<protein>
    <submittedName>
        <fullName evidence="2">AAA family ATPase</fullName>
    </submittedName>
</protein>
<evidence type="ECO:0000259" key="1">
    <source>
        <dbReference type="Pfam" id="PF09820"/>
    </source>
</evidence>
<evidence type="ECO:0000313" key="3">
    <source>
        <dbReference type="Proteomes" id="UP000474104"/>
    </source>
</evidence>
<dbReference type="InterPro" id="IPR012547">
    <property type="entry name" value="PDDEXK_9"/>
</dbReference>
<dbReference type="Pfam" id="PF09820">
    <property type="entry name" value="AAA-ATPase_like"/>
    <property type="match status" value="1"/>
</dbReference>
<evidence type="ECO:0000313" key="2">
    <source>
        <dbReference type="EMBL" id="NDO71275.1"/>
    </source>
</evidence>
<proteinExistence type="predicted"/>
<sequence length="533" mass="61268">MGIYLNPGNENFKSALRSEIYVDKSLLLKYTNSVVDTEQRCLCVSRPRRFGKSITADMLAAYYGKDCDSSGMFAELKISTDKSYKEHLNQYHVIHVDMNTFCHKRDAATRLEITASQAVDLFHMEVIKELRKQFGECVKEDAADLPTVLADVNDVLGEKFVIIIDEWDTIFRENKLDTKAQDAYIDLLRGLFKNATSKKFLKLAYITGILPVKKYGTESALNNFDEFTMIQADPLEKYVGFTENEVRELYQKYEMSFEEAKGWYDGYVLGDHVHIYNPKSVVDSLRRKRISNYWTSTETYESLKTYIGMNYEGLKDTVVSMISGGRIRIDTGTFENDMVHFASRDDVLTVLIHLGYLAYEAEQGEVYIPNEEVRSAFVRAVKKNKWDKVIQAIEASDMLLKATWSQDEQAVARAVEKVHMDHTSILQYNDENALSCVISLAYYNAVDEYTLIRELPAGKGYADVVFLPRRNSEKPAMIVELKCGKSTRTALDQIRERRYAEALEEYKGNLLLVGINYEKESKEHQCEIEKIVW</sequence>
<comment type="caution">
    <text evidence="2">The sequence shown here is derived from an EMBL/GenBank/DDBJ whole genome shotgun (WGS) entry which is preliminary data.</text>
</comment>
<dbReference type="EMBL" id="VIRB01000136">
    <property type="protein sequence ID" value="NDO71275.1"/>
    <property type="molecule type" value="Genomic_DNA"/>
</dbReference>
<dbReference type="PANTHER" id="PTHR34825">
    <property type="entry name" value="CONSERVED PROTEIN, WITH A WEAK D-GALACTARATE DEHYDRATASE/ALTRONATE HYDROLASE DOMAIN"/>
    <property type="match status" value="1"/>
</dbReference>
<accession>A0A9X5H8M7</accession>
<dbReference type="AlphaFoldDB" id="A0A9X5H8M7"/>